<dbReference type="GO" id="GO:0008270">
    <property type="term" value="F:zinc ion binding"/>
    <property type="evidence" value="ECO:0007669"/>
    <property type="project" value="UniProtKB-KW"/>
</dbReference>
<evidence type="ECO:0000256" key="2">
    <source>
        <dbReference type="ARBA" id="ARBA00022771"/>
    </source>
</evidence>
<feature type="zinc finger region" description="C3H1-type" evidence="4">
    <location>
        <begin position="74"/>
        <end position="101"/>
    </location>
</feature>
<name>A0AAX4P3U8_9CHLO</name>
<dbReference type="EMBL" id="CP151503">
    <property type="protein sequence ID" value="WZN60583.1"/>
    <property type="molecule type" value="Genomic_DNA"/>
</dbReference>
<feature type="region of interest" description="Disordered" evidence="5">
    <location>
        <begin position="119"/>
        <end position="161"/>
    </location>
</feature>
<evidence type="ECO:0000259" key="6">
    <source>
        <dbReference type="PROSITE" id="PS50103"/>
    </source>
</evidence>
<dbReference type="Gene3D" id="4.10.1000.10">
    <property type="entry name" value="Zinc finger, CCCH-type"/>
    <property type="match status" value="1"/>
</dbReference>
<feature type="region of interest" description="Disordered" evidence="5">
    <location>
        <begin position="249"/>
        <end position="278"/>
    </location>
</feature>
<sequence length="360" mass="40038">MAEKSDPKSSIANMLVKLGSTNFLEGYKKAIKLIEGGQTNGDLTKALDKLALQYIVDMQEKETENAGRIQTGRLVKTRLCYHYMSYGCLRGSRCRFAHGINDLRVRQPQLNDLLSKDQEAAADKGEGGAQASQWPAMGKGDQSKSGKKKNKKKQEGSSGVTHILFPSELTGNLRTTFAEGETKKYEKRTLLIFQHMYVNPPGDLDNEWLSSVMKDITFQWARSKKIGPRKRRVSDAGLTGWRLHDENRAATNLDGNNDSDKPEFGLPSENQAVHERERRNSFPEVDILCATKVNEDWEEAVKSASKMPMTPGPGIKKGSNPFAFSNKDKLSHLKKALVGNAAAANDTPIMTFAQRLKMMS</sequence>
<keyword evidence="1 4" id="KW-0479">Metal-binding</keyword>
<keyword evidence="2 4" id="KW-0863">Zinc-finger</keyword>
<dbReference type="AlphaFoldDB" id="A0AAX4P3U8"/>
<dbReference type="PROSITE" id="PS50103">
    <property type="entry name" value="ZF_C3H1"/>
    <property type="match status" value="1"/>
</dbReference>
<protein>
    <submittedName>
        <fullName evidence="7">C3H1-type domain-containing protein</fullName>
    </submittedName>
</protein>
<keyword evidence="3 4" id="KW-0862">Zinc</keyword>
<dbReference type="InterPro" id="IPR000571">
    <property type="entry name" value="Znf_CCCH"/>
</dbReference>
<dbReference type="SMART" id="SM00356">
    <property type="entry name" value="ZnF_C3H1"/>
    <property type="match status" value="1"/>
</dbReference>
<evidence type="ECO:0000256" key="5">
    <source>
        <dbReference type="SAM" id="MobiDB-lite"/>
    </source>
</evidence>
<evidence type="ECO:0000313" key="7">
    <source>
        <dbReference type="EMBL" id="WZN60583.1"/>
    </source>
</evidence>
<proteinExistence type="predicted"/>
<evidence type="ECO:0000313" key="8">
    <source>
        <dbReference type="Proteomes" id="UP001472866"/>
    </source>
</evidence>
<gene>
    <name evidence="7" type="ORF">HKI87_03g21170</name>
</gene>
<evidence type="ECO:0000256" key="3">
    <source>
        <dbReference type="ARBA" id="ARBA00022833"/>
    </source>
</evidence>
<feature type="domain" description="C3H1-type" evidence="6">
    <location>
        <begin position="74"/>
        <end position="101"/>
    </location>
</feature>
<dbReference type="InterPro" id="IPR036855">
    <property type="entry name" value="Znf_CCCH_sf"/>
</dbReference>
<organism evidence="7 8">
    <name type="scientific">Chloropicon roscoffensis</name>
    <dbReference type="NCBI Taxonomy" id="1461544"/>
    <lineage>
        <taxon>Eukaryota</taxon>
        <taxon>Viridiplantae</taxon>
        <taxon>Chlorophyta</taxon>
        <taxon>Chloropicophyceae</taxon>
        <taxon>Chloropicales</taxon>
        <taxon>Chloropicaceae</taxon>
        <taxon>Chloropicon</taxon>
    </lineage>
</organism>
<dbReference type="SUPFAM" id="SSF90229">
    <property type="entry name" value="CCCH zinc finger"/>
    <property type="match status" value="1"/>
</dbReference>
<dbReference type="Proteomes" id="UP001472866">
    <property type="component" value="Chromosome 03"/>
</dbReference>
<evidence type="ECO:0000256" key="4">
    <source>
        <dbReference type="PROSITE-ProRule" id="PRU00723"/>
    </source>
</evidence>
<keyword evidence="8" id="KW-1185">Reference proteome</keyword>
<accession>A0AAX4P3U8</accession>
<evidence type="ECO:0000256" key="1">
    <source>
        <dbReference type="ARBA" id="ARBA00022723"/>
    </source>
</evidence>
<reference evidence="7 8" key="1">
    <citation type="submission" date="2024-03" db="EMBL/GenBank/DDBJ databases">
        <title>Complete genome sequence of the green alga Chloropicon roscoffensis RCC1871.</title>
        <authorList>
            <person name="Lemieux C."/>
            <person name="Pombert J.-F."/>
            <person name="Otis C."/>
            <person name="Turmel M."/>
        </authorList>
    </citation>
    <scope>NUCLEOTIDE SEQUENCE [LARGE SCALE GENOMIC DNA]</scope>
    <source>
        <strain evidence="7 8">RCC1871</strain>
    </source>
</reference>